<organism evidence="2 3">
    <name type="scientific">Natribacillus halophilus</name>
    <dbReference type="NCBI Taxonomy" id="549003"/>
    <lineage>
        <taxon>Bacteria</taxon>
        <taxon>Bacillati</taxon>
        <taxon>Bacillota</taxon>
        <taxon>Bacilli</taxon>
        <taxon>Bacillales</taxon>
        <taxon>Bacillaceae</taxon>
        <taxon>Natribacillus</taxon>
    </lineage>
</organism>
<dbReference type="HAMAP" id="MF_01503">
    <property type="entry name" value="RemA"/>
    <property type="match status" value="1"/>
</dbReference>
<dbReference type="OrthoDB" id="5432174at2"/>
<dbReference type="AlphaFoldDB" id="A0A1G8JA96"/>
<evidence type="ECO:0000256" key="1">
    <source>
        <dbReference type="HAMAP-Rule" id="MF_01503"/>
    </source>
</evidence>
<protein>
    <recommendedName>
        <fullName evidence="1">Putative regulatory protein SAMN04488123_101115</fullName>
    </recommendedName>
</protein>
<dbReference type="PANTHER" id="PTHR38449">
    <property type="entry name" value="REGULATORY PROTEIN TM_1690-RELATED"/>
    <property type="match status" value="1"/>
</dbReference>
<dbReference type="NCBIfam" id="NF003315">
    <property type="entry name" value="PRK04323.1"/>
    <property type="match status" value="1"/>
</dbReference>
<evidence type="ECO:0000313" key="3">
    <source>
        <dbReference type="Proteomes" id="UP000198853"/>
    </source>
</evidence>
<accession>A0A1G8JA96</accession>
<keyword evidence="3" id="KW-1185">Reference proteome</keyword>
<evidence type="ECO:0000313" key="2">
    <source>
        <dbReference type="EMBL" id="SDI27907.1"/>
    </source>
</evidence>
<dbReference type="PANTHER" id="PTHR38449:SF1">
    <property type="entry name" value="REGULATORY PROTEIN SSL2874-RELATED"/>
    <property type="match status" value="1"/>
</dbReference>
<gene>
    <name evidence="2" type="ORF">SAMN04488123_101115</name>
</gene>
<dbReference type="InterPro" id="IPR007169">
    <property type="entry name" value="RemA-like"/>
</dbReference>
<name>A0A1G8JA96_9BACI</name>
<dbReference type="Pfam" id="PF04025">
    <property type="entry name" value="RemA-like"/>
    <property type="match status" value="1"/>
</dbReference>
<dbReference type="EMBL" id="FNEN01000001">
    <property type="protein sequence ID" value="SDI27907.1"/>
    <property type="molecule type" value="Genomic_DNA"/>
</dbReference>
<dbReference type="Proteomes" id="UP000198853">
    <property type="component" value="Unassembled WGS sequence"/>
</dbReference>
<dbReference type="RefSeq" id="WP_090395608.1">
    <property type="nucleotide sequence ID" value="NZ_FNEN01000001.1"/>
</dbReference>
<comment type="similarity">
    <text evidence="1">Belongs to the RemA family.</text>
</comment>
<sequence>MKPKPLNIGFGNIVPSNRIVSIVQADSAPTKRMIQEARERQMLVDATNGRKTRSIILVDSDHIILSAIHPDTVAQRLDSKDKD</sequence>
<reference evidence="2 3" key="1">
    <citation type="submission" date="2016-10" db="EMBL/GenBank/DDBJ databases">
        <authorList>
            <person name="de Groot N.N."/>
        </authorList>
    </citation>
    <scope>NUCLEOTIDE SEQUENCE [LARGE SCALE GENOMIC DNA]</scope>
    <source>
        <strain evidence="2 3">DSM 21771</strain>
    </source>
</reference>
<proteinExistence type="inferred from homology"/>